<organism evidence="1 2">
    <name type="scientific">Vibrio vulnificus</name>
    <dbReference type="NCBI Taxonomy" id="672"/>
    <lineage>
        <taxon>Bacteria</taxon>
        <taxon>Pseudomonadati</taxon>
        <taxon>Pseudomonadota</taxon>
        <taxon>Gammaproteobacteria</taxon>
        <taxon>Vibrionales</taxon>
        <taxon>Vibrionaceae</taxon>
        <taxon>Vibrio</taxon>
    </lineage>
</organism>
<reference evidence="1 2" key="1">
    <citation type="journal article" date="2018" name="Front. Microbiol.">
        <title>Phylogeny of Vibrio vulnificus from the Analysis of the Core-Genome: Implications for Intra-Species Taxonomy.</title>
        <authorList>
            <person name="Roig F.J."/>
            <person name="Gonzalez-Candelas F."/>
            <person name="Sanjuan E."/>
            <person name="Fouz B."/>
            <person name="Feil E.J."/>
            <person name="Llorens C."/>
            <person name="Baker-Austin C."/>
            <person name="Oliver J.D."/>
            <person name="Danin-Poleg Y."/>
            <person name="Gibas C.J."/>
            <person name="Kashi Y."/>
            <person name="Gulig P.A."/>
            <person name="Morrison S.S."/>
            <person name="Amaro C."/>
        </authorList>
    </citation>
    <scope>NUCLEOTIDE SEQUENCE [LARGE SCALE GENOMIC DNA]</scope>
    <source>
        <strain evidence="1 2">CECT4608</strain>
    </source>
</reference>
<name>A0A2S3R434_VIBVL</name>
<proteinExistence type="predicted"/>
<protein>
    <submittedName>
        <fullName evidence="1">Uncharacterized protein</fullName>
    </submittedName>
</protein>
<sequence>MSATLLSSLQKLQSSPFGGLLWQMYTQIKNKQDANESYRRIKVLLDDQLQRGARFDSIEVQAIVEMFREIAPFGARRRNFENTYLKDEYTLRKLPNDPRDLPFGYWH</sequence>
<dbReference type="RefSeq" id="WP_072602808.1">
    <property type="nucleotide sequence ID" value="NZ_CABMOC010000001.1"/>
</dbReference>
<gene>
    <name evidence="1" type="ORF">CRN52_09760</name>
</gene>
<accession>A0A2S3R434</accession>
<evidence type="ECO:0000313" key="1">
    <source>
        <dbReference type="EMBL" id="POB48445.1"/>
    </source>
</evidence>
<comment type="caution">
    <text evidence="1">The sequence shown here is derived from an EMBL/GenBank/DDBJ whole genome shotgun (WGS) entry which is preliminary data.</text>
</comment>
<dbReference type="AlphaFoldDB" id="A0A2S3R434"/>
<dbReference type="Proteomes" id="UP000237466">
    <property type="component" value="Unassembled WGS sequence"/>
</dbReference>
<dbReference type="EMBL" id="PDGH01000077">
    <property type="protein sequence ID" value="POB48445.1"/>
    <property type="molecule type" value="Genomic_DNA"/>
</dbReference>
<evidence type="ECO:0000313" key="2">
    <source>
        <dbReference type="Proteomes" id="UP000237466"/>
    </source>
</evidence>